<evidence type="ECO:0000313" key="1">
    <source>
        <dbReference type="EMBL" id="AVR94593.1"/>
    </source>
</evidence>
<dbReference type="RefSeq" id="WP_107139944.1">
    <property type="nucleotide sequence ID" value="NZ_CP028324.1"/>
</dbReference>
<name>A0A2R4C4S1_9BURK</name>
<sequence length="293" mass="34376">MQKFSTQTLRTWGILAVLVLLAACSSLKLAYNNGDTLLYWWLDNYVDFEDEQRPEVKKDIDNLFRWHRKTQLQDYIQVLQKAQRQLQGNPTPADLLADYNDVRARTQALLLKAAPDIADLALSLKPEQLEQMEKKFAKNNAEFRKKNMKGDKDDQNKYRYKKSMEQFELWFGNFSGEQKDIIRQASDARPLDNNIWLDERMRRQRNVLALARKIVEEKPPREQAIAQIQALIRDSFNRLDNSERKPFFDSYTNSTIELVHTVIRIATPEQKAHAQKRMQGWIQDFSALAAEAR</sequence>
<dbReference type="PIRSF" id="PIRSF028200">
    <property type="entry name" value="UCP028200"/>
    <property type="match status" value="1"/>
</dbReference>
<keyword evidence="2" id="KW-1185">Reference proteome</keyword>
<organism evidence="1 2">
    <name type="scientific">Pseudoduganella armeniaca</name>
    <dbReference type="NCBI Taxonomy" id="2072590"/>
    <lineage>
        <taxon>Bacteria</taxon>
        <taxon>Pseudomonadati</taxon>
        <taxon>Pseudomonadota</taxon>
        <taxon>Betaproteobacteria</taxon>
        <taxon>Burkholderiales</taxon>
        <taxon>Oxalobacteraceae</taxon>
        <taxon>Telluria group</taxon>
        <taxon>Pseudoduganella</taxon>
    </lineage>
</organism>
<reference evidence="1 2" key="1">
    <citation type="submission" date="2018-03" db="EMBL/GenBank/DDBJ databases">
        <title>Massilia armeniaca sp. nov., isolated from desert soil.</title>
        <authorList>
            <person name="Huang H."/>
            <person name="Ren M."/>
        </authorList>
    </citation>
    <scope>NUCLEOTIDE SEQUENCE [LARGE SCALE GENOMIC DNA]</scope>
    <source>
        <strain evidence="1 2">ZMN-3</strain>
    </source>
</reference>
<dbReference type="OrthoDB" id="5767052at2"/>
<evidence type="ECO:0000313" key="2">
    <source>
        <dbReference type="Proteomes" id="UP000240505"/>
    </source>
</evidence>
<dbReference type="InterPro" id="IPR016875">
    <property type="entry name" value="UCP028200"/>
</dbReference>
<dbReference type="AlphaFoldDB" id="A0A2R4C4S1"/>
<protein>
    <recommendedName>
        <fullName evidence="3">Lipoprotein</fullName>
    </recommendedName>
</protein>
<dbReference type="KEGG" id="masz:C9I28_01840"/>
<gene>
    <name evidence="1" type="ORF">C9I28_01840</name>
</gene>
<dbReference type="Pfam" id="PF19795">
    <property type="entry name" value="DUF6279"/>
    <property type="match status" value="1"/>
</dbReference>
<dbReference type="Proteomes" id="UP000240505">
    <property type="component" value="Chromosome"/>
</dbReference>
<dbReference type="EMBL" id="CP028324">
    <property type="protein sequence ID" value="AVR94593.1"/>
    <property type="molecule type" value="Genomic_DNA"/>
</dbReference>
<evidence type="ECO:0008006" key="3">
    <source>
        <dbReference type="Google" id="ProtNLM"/>
    </source>
</evidence>
<accession>A0A2R4C4S1</accession>
<proteinExistence type="predicted"/>
<dbReference type="PROSITE" id="PS51257">
    <property type="entry name" value="PROKAR_LIPOPROTEIN"/>
    <property type="match status" value="1"/>
</dbReference>